<dbReference type="EMBL" id="RJPW01000022">
    <property type="protein sequence ID" value="RSJ89006.1"/>
    <property type="molecule type" value="Genomic_DNA"/>
</dbReference>
<sequence>MEQILGIRNFLESVDIEFPDTDSATLGVELREVKNAKEFLSTYTEKIRNSIAHENSRFSVGNISFDKCVESFKDITNKIYDQFISYNDLQDTERLSDIMRDNILDSE</sequence>
<name>A0A428GZU4_STRMT</name>
<evidence type="ECO:0000313" key="1">
    <source>
        <dbReference type="EMBL" id="RSJ89006.1"/>
    </source>
</evidence>
<protein>
    <recommendedName>
        <fullName evidence="3">MAE-28990/MAE-18760-like HEPN domain-containing protein</fullName>
    </recommendedName>
</protein>
<organism evidence="1 2">
    <name type="scientific">Streptococcus mitis</name>
    <dbReference type="NCBI Taxonomy" id="28037"/>
    <lineage>
        <taxon>Bacteria</taxon>
        <taxon>Bacillati</taxon>
        <taxon>Bacillota</taxon>
        <taxon>Bacilli</taxon>
        <taxon>Lactobacillales</taxon>
        <taxon>Streptococcaceae</taxon>
        <taxon>Streptococcus</taxon>
        <taxon>Streptococcus mitis group</taxon>
    </lineage>
</organism>
<comment type="caution">
    <text evidence="1">The sequence shown here is derived from an EMBL/GenBank/DDBJ whole genome shotgun (WGS) entry which is preliminary data.</text>
</comment>
<dbReference type="AlphaFoldDB" id="A0A428GZU4"/>
<dbReference type="Proteomes" id="UP000271520">
    <property type="component" value="Unassembled WGS sequence"/>
</dbReference>
<evidence type="ECO:0000313" key="2">
    <source>
        <dbReference type="Proteomes" id="UP000271520"/>
    </source>
</evidence>
<evidence type="ECO:0008006" key="3">
    <source>
        <dbReference type="Google" id="ProtNLM"/>
    </source>
</evidence>
<proteinExistence type="predicted"/>
<reference evidence="1 2" key="1">
    <citation type="submission" date="2018-11" db="EMBL/GenBank/DDBJ databases">
        <title>Species Designations Belie Phenotypic and Genotypic Heterogeneity in Oral Streptococci.</title>
        <authorList>
            <person name="Velsko I."/>
        </authorList>
    </citation>
    <scope>NUCLEOTIDE SEQUENCE [LARGE SCALE GENOMIC DNA]</scope>
    <source>
        <strain evidence="1 2">BCC22</strain>
    </source>
</reference>
<accession>A0A428GZU4</accession>
<gene>
    <name evidence="1" type="ORF">D8788_09400</name>
</gene>